<evidence type="ECO:0000259" key="7">
    <source>
        <dbReference type="SMART" id="SM00642"/>
    </source>
</evidence>
<dbReference type="GO" id="GO:0019156">
    <property type="term" value="F:isoamylase activity"/>
    <property type="evidence" value="ECO:0007669"/>
    <property type="project" value="InterPro"/>
</dbReference>
<sequence>MLSHPPSAALCGAKKKAPKPRKRHPPLSFPLGPFLHLLFYSSLFTLLLPLPSHHTRSLSQSWQQLARVFLAVEFSNERSPLLCTLEFPAPTVPMATLPTPIATRPCCLHCGTTDASKLVSSSHYSYRTKLPQSFERVDTKQKLIHRGSVQDLVCSPHRNLLKVSAMTGVSVEDVDQTYTLVTHKLEKGSSYLFRTEVGGQVKVSVTQKNAKYPVFIEVSSLRLPSSTDRLILAWGVYRSDSTCTQTLDFGSLAPDAEPLVRENPLDQISDSEYALELEFDRKQIPFFLSFLLKSSSGLEIRSHTHMKFCIPVGLGRGRPSPLGLSFPAGGSISFAVFSRNAEGVVLCLYDDASADQPTLELDLDPYVNRTGDIWHVSLENPGNFTAYGYRFRGRNNDHFDKGRIILDPYAKIIEKPKNPGAAALTSYRCLGLLSQVKPFNWAGDVRPNLSMERLMVYRLNVKRFTEHKSSQLPADIAGTFSGLAEKIDHFKDLGVNAVLMEPIFPRDEQKGSYMPFHFFSPMSIYGPSSNQISVINSLKDAVKRLHSSGIEVFLEVVFTETADSGALQGIDDPSYYHLSGPVKMRRALNCNYPIVQQFILDSLRHWVIEFHIDGFCFMNASSLLRGFHGESLSRPPLVEAIAFDPILSRTKIIADSWDPINAAQKDVEFPHWKRWAEMNSKFCIDIRNFLRGGGLLSDLATRLCGNGDLFFDGRGPAFSFNFIARNFGLSLVDLVSFSKGELATEFSWNCGEEGPTNKIAVLERRLKQIRNFLFILYLSLGVPVLNMGDECGHSAGGSPTYGARKPFDWTTLKAGFGMQTSQFISFLSSFRRRRGDLLQNRNFLKEESINWHGSDQAPPKWGDPTSRFLAVNLKPEQDTKTSLEGPKTSEGPGDLFIAFNGADQAERVILPPSPKGMGWNRLVDTALHYPGFFLVEGEPVIEQMAGLVSYEMKSHSCALFEATALTG</sequence>
<dbReference type="InterPro" id="IPR044505">
    <property type="entry name" value="GlgX_Isoamylase_N_E_set"/>
</dbReference>
<proteinExistence type="inferred from homology"/>
<dbReference type="Pfam" id="PF21156">
    <property type="entry name" value="ISOA1-3_C"/>
    <property type="match status" value="1"/>
</dbReference>
<feature type="domain" description="Glycosyl hydrolase family 13 catalytic" evidence="7">
    <location>
        <begin position="458"/>
        <end position="831"/>
    </location>
</feature>
<reference evidence="8" key="1">
    <citation type="journal article" date="2020" name="Plant Biotechnol. J.">
        <title>The pomegranate (Punica granatum L.) draft genome dissects genetic divergence between soft- and hard-seeded cultivars.</title>
        <authorList>
            <person name="Luo X."/>
            <person name="Li H."/>
            <person name="Wu Z."/>
            <person name="Yao W."/>
            <person name="Zhao P."/>
            <person name="Cao D."/>
            <person name="Yu H."/>
            <person name="Li K."/>
            <person name="Poudel K."/>
            <person name="Zhao D."/>
            <person name="Zhang F."/>
            <person name="Xia X."/>
            <person name="Chen L."/>
            <person name="Wang Q."/>
            <person name="Jing D."/>
            <person name="Cao S."/>
        </authorList>
    </citation>
    <scope>NUCLEOTIDE SEQUENCE [LARGE SCALE GENOMIC DNA]</scope>
    <source>
        <strain evidence="8">cv. Tunisia</strain>
    </source>
</reference>
<dbReference type="InterPro" id="IPR044096">
    <property type="entry name" value="AmyAc_plant_ISA2"/>
</dbReference>
<accession>A0A6P8BQF4</accession>
<dbReference type="PANTHER" id="PTHR43002">
    <property type="entry name" value="GLYCOGEN DEBRANCHING ENZYME"/>
    <property type="match status" value="1"/>
</dbReference>
<dbReference type="InterPro" id="IPR017853">
    <property type="entry name" value="GH"/>
</dbReference>
<evidence type="ECO:0000313" key="8">
    <source>
        <dbReference type="Proteomes" id="UP000515151"/>
    </source>
</evidence>
<dbReference type="Pfam" id="PF00128">
    <property type="entry name" value="Alpha-amylase"/>
    <property type="match status" value="1"/>
</dbReference>
<dbReference type="Pfam" id="PF02922">
    <property type="entry name" value="CBM_48"/>
    <property type="match status" value="1"/>
</dbReference>
<evidence type="ECO:0000313" key="9">
    <source>
        <dbReference type="RefSeq" id="XP_031372559.1"/>
    </source>
</evidence>
<dbReference type="SUPFAM" id="SSF51011">
    <property type="entry name" value="Glycosyl hydrolase domain"/>
    <property type="match status" value="1"/>
</dbReference>
<evidence type="ECO:0000256" key="2">
    <source>
        <dbReference type="ARBA" id="ARBA00008061"/>
    </source>
</evidence>
<dbReference type="GO" id="GO:0009507">
    <property type="term" value="C:chloroplast"/>
    <property type="evidence" value="ECO:0007669"/>
    <property type="project" value="UniProtKB-SubCell"/>
</dbReference>
<comment type="similarity">
    <text evidence="2">Belongs to the glycosyl hydrolase 13 family.</text>
</comment>
<evidence type="ECO:0000256" key="5">
    <source>
        <dbReference type="ARBA" id="ARBA00022946"/>
    </source>
</evidence>
<keyword evidence="3" id="KW-0150">Chloroplast</keyword>
<dbReference type="RefSeq" id="XP_031372559.1">
    <property type="nucleotide sequence ID" value="XM_031516699.1"/>
</dbReference>
<dbReference type="Proteomes" id="UP000515151">
    <property type="component" value="Chromosome 8"/>
</dbReference>
<name>A0A6P8BQF4_PUNGR</name>
<keyword evidence="8" id="KW-1185">Reference proteome</keyword>
<dbReference type="InterPro" id="IPR013780">
    <property type="entry name" value="Glyco_hydro_b"/>
</dbReference>
<feature type="compositionally biased region" description="Basic residues" evidence="6">
    <location>
        <begin position="13"/>
        <end position="23"/>
    </location>
</feature>
<organism evidence="8 9">
    <name type="scientific">Punica granatum</name>
    <name type="common">Pomegranate</name>
    <dbReference type="NCBI Taxonomy" id="22663"/>
    <lineage>
        <taxon>Eukaryota</taxon>
        <taxon>Viridiplantae</taxon>
        <taxon>Streptophyta</taxon>
        <taxon>Embryophyta</taxon>
        <taxon>Tracheophyta</taxon>
        <taxon>Spermatophyta</taxon>
        <taxon>Magnoliopsida</taxon>
        <taxon>eudicotyledons</taxon>
        <taxon>Gunneridae</taxon>
        <taxon>Pentapetalae</taxon>
        <taxon>rosids</taxon>
        <taxon>malvids</taxon>
        <taxon>Myrtales</taxon>
        <taxon>Lythraceae</taxon>
        <taxon>Punica</taxon>
    </lineage>
</organism>
<dbReference type="SMART" id="SM00642">
    <property type="entry name" value="Aamy"/>
    <property type="match status" value="1"/>
</dbReference>
<dbReference type="InterPro" id="IPR004193">
    <property type="entry name" value="Glyco_hydro_13_N"/>
</dbReference>
<reference evidence="9" key="2">
    <citation type="submission" date="2025-08" db="UniProtKB">
        <authorList>
            <consortium name="RefSeq"/>
        </authorList>
    </citation>
    <scope>IDENTIFICATION</scope>
    <source>
        <tissue evidence="9">Leaf</tissue>
    </source>
</reference>
<dbReference type="CDD" id="cd11346">
    <property type="entry name" value="AmyAc_plant_IsoA"/>
    <property type="match status" value="1"/>
</dbReference>
<dbReference type="Gene3D" id="2.60.40.1180">
    <property type="entry name" value="Golgi alpha-mannosidase II"/>
    <property type="match status" value="1"/>
</dbReference>
<protein>
    <submittedName>
        <fullName evidence="9">Isoamylase 2, chloroplastic isoform X1</fullName>
    </submittedName>
</protein>
<dbReference type="CDD" id="cd02856">
    <property type="entry name" value="E_set_GDE_Isoamylase_N"/>
    <property type="match status" value="1"/>
</dbReference>
<dbReference type="GeneID" id="116187769"/>
<evidence type="ECO:0000256" key="6">
    <source>
        <dbReference type="SAM" id="MobiDB-lite"/>
    </source>
</evidence>
<dbReference type="SUPFAM" id="SSF81296">
    <property type="entry name" value="E set domains"/>
    <property type="match status" value="1"/>
</dbReference>
<gene>
    <name evidence="9" type="primary">LOC116187769</name>
</gene>
<dbReference type="InterPro" id="IPR013783">
    <property type="entry name" value="Ig-like_fold"/>
</dbReference>
<dbReference type="SUPFAM" id="SSF51445">
    <property type="entry name" value="(Trans)glycosidases"/>
    <property type="match status" value="1"/>
</dbReference>
<dbReference type="AlphaFoldDB" id="A0A6P8BQF4"/>
<keyword evidence="5" id="KW-0809">Transit peptide</keyword>
<dbReference type="Gene3D" id="3.20.20.80">
    <property type="entry name" value="Glycosidases"/>
    <property type="match status" value="1"/>
</dbReference>
<dbReference type="Gene3D" id="2.60.40.10">
    <property type="entry name" value="Immunoglobulins"/>
    <property type="match status" value="1"/>
</dbReference>
<dbReference type="InterPro" id="IPR048650">
    <property type="entry name" value="ISOA1-3-like_C"/>
</dbReference>
<comment type="subcellular location">
    <subcellularLocation>
        <location evidence="1">Plastid</location>
        <location evidence="1">Chloroplast</location>
    </subcellularLocation>
</comment>
<dbReference type="InterPro" id="IPR014756">
    <property type="entry name" value="Ig_E-set"/>
</dbReference>
<evidence type="ECO:0000256" key="3">
    <source>
        <dbReference type="ARBA" id="ARBA00022528"/>
    </source>
</evidence>
<feature type="region of interest" description="Disordered" evidence="6">
    <location>
        <begin position="1"/>
        <end position="23"/>
    </location>
</feature>
<dbReference type="GO" id="GO:0019252">
    <property type="term" value="P:starch biosynthetic process"/>
    <property type="evidence" value="ECO:0007669"/>
    <property type="project" value="InterPro"/>
</dbReference>
<keyword evidence="4" id="KW-0934">Plastid</keyword>
<evidence type="ECO:0000256" key="1">
    <source>
        <dbReference type="ARBA" id="ARBA00004229"/>
    </source>
</evidence>
<dbReference type="InterPro" id="IPR006047">
    <property type="entry name" value="GH13_cat_dom"/>
</dbReference>
<evidence type="ECO:0000256" key="4">
    <source>
        <dbReference type="ARBA" id="ARBA00022640"/>
    </source>
</evidence>
<dbReference type="OrthoDB" id="204980at2759"/>